<dbReference type="InterPro" id="IPR026992">
    <property type="entry name" value="DIOX_N"/>
</dbReference>
<dbReference type="Pfam" id="PF14226">
    <property type="entry name" value="DIOX_N"/>
    <property type="match status" value="1"/>
</dbReference>
<accession>A0A1B6E101</accession>
<dbReference type="InterPro" id="IPR027443">
    <property type="entry name" value="IPNS-like_sf"/>
</dbReference>
<keyword evidence="1" id="KW-0408">Iron</keyword>
<organism evidence="4">
    <name type="scientific">Clastoptera arizonana</name>
    <name type="common">Arizona spittle bug</name>
    <dbReference type="NCBI Taxonomy" id="38151"/>
    <lineage>
        <taxon>Eukaryota</taxon>
        <taxon>Metazoa</taxon>
        <taxon>Ecdysozoa</taxon>
        <taxon>Arthropoda</taxon>
        <taxon>Hexapoda</taxon>
        <taxon>Insecta</taxon>
        <taxon>Pterygota</taxon>
        <taxon>Neoptera</taxon>
        <taxon>Paraneoptera</taxon>
        <taxon>Hemiptera</taxon>
        <taxon>Auchenorrhyncha</taxon>
        <taxon>Cercopoidea</taxon>
        <taxon>Clastopteridae</taxon>
        <taxon>Clastoptera</taxon>
    </lineage>
</organism>
<evidence type="ECO:0000313" key="4">
    <source>
        <dbReference type="EMBL" id="JAS31612.1"/>
    </source>
</evidence>
<comment type="similarity">
    <text evidence="1">Belongs to the iron/ascorbate-dependent oxidoreductase family.</text>
</comment>
<dbReference type="FunFam" id="2.60.120.330:FF:000038">
    <property type="entry name" value="Si:dkey-10o6.2"/>
    <property type="match status" value="1"/>
</dbReference>
<evidence type="ECO:0000313" key="3">
    <source>
        <dbReference type="EMBL" id="JAS22838.1"/>
    </source>
</evidence>
<reference evidence="4" key="1">
    <citation type="submission" date="2015-12" db="EMBL/GenBank/DDBJ databases">
        <title>De novo transcriptome assembly of four potential Pierce s Disease insect vectors from Arizona vineyards.</title>
        <authorList>
            <person name="Tassone E.E."/>
        </authorList>
    </citation>
    <scope>NUCLEOTIDE SEQUENCE</scope>
</reference>
<gene>
    <name evidence="3" type="ORF">g.43653</name>
    <name evidence="4" type="ORF">g.43654</name>
</gene>
<dbReference type="Pfam" id="PF03171">
    <property type="entry name" value="2OG-FeII_Oxy"/>
    <property type="match status" value="1"/>
</dbReference>
<keyword evidence="1" id="KW-0479">Metal-binding</keyword>
<evidence type="ECO:0000256" key="1">
    <source>
        <dbReference type="RuleBase" id="RU003682"/>
    </source>
</evidence>
<dbReference type="InterPro" id="IPR050231">
    <property type="entry name" value="Iron_ascorbate_oxido_reductase"/>
</dbReference>
<dbReference type="GO" id="GO:0016491">
    <property type="term" value="F:oxidoreductase activity"/>
    <property type="evidence" value="ECO:0007669"/>
    <property type="project" value="UniProtKB-KW"/>
</dbReference>
<proteinExistence type="inferred from homology"/>
<dbReference type="GO" id="GO:0046872">
    <property type="term" value="F:metal ion binding"/>
    <property type="evidence" value="ECO:0007669"/>
    <property type="project" value="UniProtKB-KW"/>
</dbReference>
<dbReference type="InterPro" id="IPR044861">
    <property type="entry name" value="IPNS-like_FE2OG_OXY"/>
</dbReference>
<dbReference type="EMBL" id="GEDC01005686">
    <property type="protein sequence ID" value="JAS31612.1"/>
    <property type="molecule type" value="Transcribed_RNA"/>
</dbReference>
<dbReference type="EMBL" id="GEDC01014460">
    <property type="protein sequence ID" value="JAS22838.1"/>
    <property type="molecule type" value="Transcribed_RNA"/>
</dbReference>
<dbReference type="InterPro" id="IPR005123">
    <property type="entry name" value="Oxoglu/Fe-dep_dioxygenase_dom"/>
</dbReference>
<dbReference type="SUPFAM" id="SSF51197">
    <property type="entry name" value="Clavaminate synthase-like"/>
    <property type="match status" value="1"/>
</dbReference>
<sequence length="324" mass="37146">METNNSEITVIDLADISLERLVPNPDNDILTLCYKIKSALSNRGLVFVKNHGIKEDEIQNLFSIFDQFLELPDSIKKIYKSNGVKDVHGFMAQNTEKFKKKNKVELRESFNITQFDRKFPDTEIPQFSKHVKEMFEKLTAVANIFLQLLAIGLGLKHDYLLKCHNILDRNINTSILRLIKYPPVEIEPHEGIIRIEEHTDYGTCTLLIQDSEGGLEVKGLDGEWRRVGFLPGSILINTADLLDLWTSGECKAAVHRVVVPEEKEVRMRSRHSMAFFVHPDATTIIKPLNSSREFEDKGRNAKEHILKRVRDSEPCIEEKIHQSG</sequence>
<dbReference type="PANTHER" id="PTHR47990">
    <property type="entry name" value="2-OXOGLUTARATE (2OG) AND FE(II)-DEPENDENT OXYGENASE SUPERFAMILY PROTEIN-RELATED"/>
    <property type="match status" value="1"/>
</dbReference>
<dbReference type="Gene3D" id="2.60.120.330">
    <property type="entry name" value="B-lactam Antibiotic, Isopenicillin N Synthase, Chain"/>
    <property type="match status" value="1"/>
</dbReference>
<dbReference type="PROSITE" id="PS51471">
    <property type="entry name" value="FE2OG_OXY"/>
    <property type="match status" value="1"/>
</dbReference>
<dbReference type="AlphaFoldDB" id="A0A1B6E101"/>
<feature type="domain" description="Fe2OG dioxygenase" evidence="2">
    <location>
        <begin position="171"/>
        <end position="279"/>
    </location>
</feature>
<protein>
    <recommendedName>
        <fullName evidence="2">Fe2OG dioxygenase domain-containing protein</fullName>
    </recommendedName>
</protein>
<name>A0A1B6E101_9HEMI</name>
<evidence type="ECO:0000259" key="2">
    <source>
        <dbReference type="PROSITE" id="PS51471"/>
    </source>
</evidence>
<keyword evidence="1" id="KW-0560">Oxidoreductase</keyword>